<proteinExistence type="predicted"/>
<name>A0A382S935_9ZZZZ</name>
<protein>
    <submittedName>
        <fullName evidence="1">Uncharacterized protein</fullName>
    </submittedName>
</protein>
<dbReference type="EMBL" id="UINC01127350">
    <property type="protein sequence ID" value="SVD06410.1"/>
    <property type="molecule type" value="Genomic_DNA"/>
</dbReference>
<gene>
    <name evidence="1" type="ORF">METZ01_LOCUS359264</name>
</gene>
<dbReference type="AlphaFoldDB" id="A0A382S935"/>
<accession>A0A382S935</accession>
<reference evidence="1" key="1">
    <citation type="submission" date="2018-05" db="EMBL/GenBank/DDBJ databases">
        <authorList>
            <person name="Lanie J.A."/>
            <person name="Ng W.-L."/>
            <person name="Kazmierczak K.M."/>
            <person name="Andrzejewski T.M."/>
            <person name="Davidsen T.M."/>
            <person name="Wayne K.J."/>
            <person name="Tettelin H."/>
            <person name="Glass J.I."/>
            <person name="Rusch D."/>
            <person name="Podicherti R."/>
            <person name="Tsui H.-C.T."/>
            <person name="Winkler M.E."/>
        </authorList>
    </citation>
    <scope>NUCLEOTIDE SEQUENCE</scope>
</reference>
<evidence type="ECO:0000313" key="1">
    <source>
        <dbReference type="EMBL" id="SVD06410.1"/>
    </source>
</evidence>
<organism evidence="1">
    <name type="scientific">marine metagenome</name>
    <dbReference type="NCBI Taxonomy" id="408172"/>
    <lineage>
        <taxon>unclassified sequences</taxon>
        <taxon>metagenomes</taxon>
        <taxon>ecological metagenomes</taxon>
    </lineage>
</organism>
<sequence length="77" mass="9242">MNTKKVKIWSQGDGQWKLWVSDWELWKILRKKLKVRTDKLSKNKPGIYYKGGDQIAWDIVLNKKEIEKAKKIIKENK</sequence>